<evidence type="ECO:0000313" key="3">
    <source>
        <dbReference type="Proteomes" id="UP001152622"/>
    </source>
</evidence>
<dbReference type="PANTHER" id="PTHR47331:SF5">
    <property type="entry name" value="RIBONUCLEASE H"/>
    <property type="match status" value="1"/>
</dbReference>
<accession>A0A9Q1E8J0</accession>
<dbReference type="AlphaFoldDB" id="A0A9Q1E8J0"/>
<dbReference type="Proteomes" id="UP001152622">
    <property type="component" value="Chromosome 21"/>
</dbReference>
<keyword evidence="3" id="KW-1185">Reference proteome</keyword>
<evidence type="ECO:0000313" key="2">
    <source>
        <dbReference type="EMBL" id="KAJ8334196.1"/>
    </source>
</evidence>
<protein>
    <submittedName>
        <fullName evidence="2">Uncharacterized protein</fullName>
    </submittedName>
</protein>
<dbReference type="EMBL" id="JAINUF010000021">
    <property type="protein sequence ID" value="KAJ8334196.1"/>
    <property type="molecule type" value="Genomic_DNA"/>
</dbReference>
<dbReference type="PANTHER" id="PTHR47331">
    <property type="entry name" value="PHD-TYPE DOMAIN-CONTAINING PROTEIN"/>
    <property type="match status" value="1"/>
</dbReference>
<reference evidence="2" key="1">
    <citation type="journal article" date="2023" name="Science">
        <title>Genome structures resolve the early diversification of teleost fishes.</title>
        <authorList>
            <person name="Parey E."/>
            <person name="Louis A."/>
            <person name="Montfort J."/>
            <person name="Bouchez O."/>
            <person name="Roques C."/>
            <person name="Iampietro C."/>
            <person name="Lluch J."/>
            <person name="Castinel A."/>
            <person name="Donnadieu C."/>
            <person name="Desvignes T."/>
            <person name="Floi Bucao C."/>
            <person name="Jouanno E."/>
            <person name="Wen M."/>
            <person name="Mejri S."/>
            <person name="Dirks R."/>
            <person name="Jansen H."/>
            <person name="Henkel C."/>
            <person name="Chen W.J."/>
            <person name="Zahm M."/>
            <person name="Cabau C."/>
            <person name="Klopp C."/>
            <person name="Thompson A.W."/>
            <person name="Robinson-Rechavi M."/>
            <person name="Braasch I."/>
            <person name="Lecointre G."/>
            <person name="Bobe J."/>
            <person name="Postlethwait J.H."/>
            <person name="Berthelot C."/>
            <person name="Roest Crollius H."/>
            <person name="Guiguen Y."/>
        </authorList>
    </citation>
    <scope>NUCLEOTIDE SEQUENCE</scope>
    <source>
        <strain evidence="2">WJC10195</strain>
    </source>
</reference>
<name>A0A9Q1E8J0_SYNKA</name>
<evidence type="ECO:0000256" key="1">
    <source>
        <dbReference type="SAM" id="MobiDB-lite"/>
    </source>
</evidence>
<organism evidence="2 3">
    <name type="scientific">Synaphobranchus kaupii</name>
    <name type="common">Kaup's arrowtooth eel</name>
    <dbReference type="NCBI Taxonomy" id="118154"/>
    <lineage>
        <taxon>Eukaryota</taxon>
        <taxon>Metazoa</taxon>
        <taxon>Chordata</taxon>
        <taxon>Craniata</taxon>
        <taxon>Vertebrata</taxon>
        <taxon>Euteleostomi</taxon>
        <taxon>Actinopterygii</taxon>
        <taxon>Neopterygii</taxon>
        <taxon>Teleostei</taxon>
        <taxon>Anguilliformes</taxon>
        <taxon>Synaphobranchidae</taxon>
        <taxon>Synaphobranchus</taxon>
    </lineage>
</organism>
<feature type="compositionally biased region" description="Basic and acidic residues" evidence="1">
    <location>
        <begin position="34"/>
        <end position="44"/>
    </location>
</feature>
<gene>
    <name evidence="2" type="ORF">SKAU_G00398350</name>
</gene>
<proteinExistence type="predicted"/>
<dbReference type="OrthoDB" id="8933784at2759"/>
<sequence>MVPIPTLLDVADWLEYELQVQEDSSRFSSHHRRETSNKKKDVRKDIKHSGKLTAILLSTVKTPEGGKGRRKGSRDFLPGKHPHEVLYVDRSTYSHKVLLKVSKVLLRNGSKSLEAYAVLDDGSEWTIILHAADQHLGLQRQPEKLALRIVREDLQVLHGVAVSFTVSPAAELWKKFQIQGAFTAEPLSFAEHTHPVNALQSKYRHLAGLPLQPVRRVYPVLLIGSECPHLRHAYRLGPLGAPAAVRTCLRWTLQGPAQELRDSLSPQQCCFTFTSPSADLHALQRHVLDHSQPNEDVMHAIENSFYVDNCLHRFNSSETTKEMVDKLYNFLASGGFELRQ</sequence>
<feature type="region of interest" description="Disordered" evidence="1">
    <location>
        <begin position="25"/>
        <end position="44"/>
    </location>
</feature>
<comment type="caution">
    <text evidence="2">The sequence shown here is derived from an EMBL/GenBank/DDBJ whole genome shotgun (WGS) entry which is preliminary data.</text>
</comment>